<feature type="compositionally biased region" description="Basic and acidic residues" evidence="2">
    <location>
        <begin position="176"/>
        <end position="185"/>
    </location>
</feature>
<dbReference type="GO" id="GO:0016020">
    <property type="term" value="C:membrane"/>
    <property type="evidence" value="ECO:0007669"/>
    <property type="project" value="UniProtKB-UniRule"/>
</dbReference>
<keyword evidence="1" id="KW-0472">Membrane</keyword>
<feature type="compositionally biased region" description="Gly residues" evidence="2">
    <location>
        <begin position="49"/>
        <end position="63"/>
    </location>
</feature>
<sequence length="185" mass="18604">MRRTNVTYTAAVIACTSALLAGCGGGQEGGTGMPSGAPAPPPPAAGEQQPGGMGTGEQGGGEQDGGDAAQAKEQLQGQLDQLNQASPITFDPDSSELSDQGRDAVTKFAEVIKAAPQDMKFTVSGFTASGTNSDQDSQQLSQERAQAVADQLTQAGAPADRLQVSGQGDAEGDPGAARKVEVSLQ</sequence>
<feature type="compositionally biased region" description="Polar residues" evidence="2">
    <location>
        <begin position="124"/>
        <end position="144"/>
    </location>
</feature>
<dbReference type="InterPro" id="IPR050330">
    <property type="entry name" value="Bact_OuterMem_StrucFunc"/>
</dbReference>
<dbReference type="InterPro" id="IPR036737">
    <property type="entry name" value="OmpA-like_sf"/>
</dbReference>
<evidence type="ECO:0000313" key="6">
    <source>
        <dbReference type="Proteomes" id="UP000274515"/>
    </source>
</evidence>
<keyword evidence="3" id="KW-0732">Signal</keyword>
<feature type="domain" description="OmpA-like" evidence="4">
    <location>
        <begin position="77"/>
        <end position="185"/>
    </location>
</feature>
<dbReference type="CDD" id="cd07185">
    <property type="entry name" value="OmpA_C-like"/>
    <property type="match status" value="1"/>
</dbReference>
<dbReference type="SUPFAM" id="SSF103088">
    <property type="entry name" value="OmpA-like"/>
    <property type="match status" value="1"/>
</dbReference>
<proteinExistence type="predicted"/>
<dbReference type="Pfam" id="PF00691">
    <property type="entry name" value="OmpA"/>
    <property type="match status" value="1"/>
</dbReference>
<feature type="chain" id="PRO_5038852006" evidence="3">
    <location>
        <begin position="22"/>
        <end position="185"/>
    </location>
</feature>
<dbReference type="PANTHER" id="PTHR30329:SF21">
    <property type="entry name" value="LIPOPROTEIN YIAD-RELATED"/>
    <property type="match status" value="1"/>
</dbReference>
<comment type="caution">
    <text evidence="5">The sequence shown here is derived from an EMBL/GenBank/DDBJ whole genome shotgun (WGS) entry which is preliminary data.</text>
</comment>
<dbReference type="EMBL" id="RSAA01000026">
    <property type="protein sequence ID" value="RRO13661.1"/>
    <property type="molecule type" value="Genomic_DNA"/>
</dbReference>
<keyword evidence="6" id="KW-1185">Reference proteome</keyword>
<dbReference type="PANTHER" id="PTHR30329">
    <property type="entry name" value="STATOR ELEMENT OF FLAGELLAR MOTOR COMPLEX"/>
    <property type="match status" value="1"/>
</dbReference>
<dbReference type="InterPro" id="IPR006665">
    <property type="entry name" value="OmpA-like"/>
</dbReference>
<evidence type="ECO:0000256" key="2">
    <source>
        <dbReference type="SAM" id="MobiDB-lite"/>
    </source>
</evidence>
<name>A0A426JKG7_9PSEU</name>
<dbReference type="PROSITE" id="PS51257">
    <property type="entry name" value="PROKAR_LIPOPROTEIN"/>
    <property type="match status" value="1"/>
</dbReference>
<dbReference type="PROSITE" id="PS51123">
    <property type="entry name" value="OMPA_2"/>
    <property type="match status" value="1"/>
</dbReference>
<dbReference type="Gene3D" id="3.30.1330.60">
    <property type="entry name" value="OmpA-like domain"/>
    <property type="match status" value="1"/>
</dbReference>
<organism evidence="5 6">
    <name type="scientific">Saccharopolyspora rhizosphaerae</name>
    <dbReference type="NCBI Taxonomy" id="2492662"/>
    <lineage>
        <taxon>Bacteria</taxon>
        <taxon>Bacillati</taxon>
        <taxon>Actinomycetota</taxon>
        <taxon>Actinomycetes</taxon>
        <taxon>Pseudonocardiales</taxon>
        <taxon>Pseudonocardiaceae</taxon>
        <taxon>Saccharopolyspora</taxon>
    </lineage>
</organism>
<dbReference type="Proteomes" id="UP000274515">
    <property type="component" value="Unassembled WGS sequence"/>
</dbReference>
<feature type="signal peptide" evidence="3">
    <location>
        <begin position="1"/>
        <end position="21"/>
    </location>
</feature>
<evidence type="ECO:0000313" key="5">
    <source>
        <dbReference type="EMBL" id="RRO13661.1"/>
    </source>
</evidence>
<feature type="compositionally biased region" description="Polar residues" evidence="2">
    <location>
        <begin position="73"/>
        <end position="87"/>
    </location>
</feature>
<feature type="region of interest" description="Disordered" evidence="2">
    <location>
        <begin position="26"/>
        <end position="102"/>
    </location>
</feature>
<gene>
    <name evidence="5" type="ORF">EIL87_21955</name>
</gene>
<feature type="region of interest" description="Disordered" evidence="2">
    <location>
        <begin position="124"/>
        <end position="185"/>
    </location>
</feature>
<evidence type="ECO:0000259" key="4">
    <source>
        <dbReference type="PROSITE" id="PS51123"/>
    </source>
</evidence>
<reference evidence="5 6" key="1">
    <citation type="submission" date="2018-11" db="EMBL/GenBank/DDBJ databases">
        <title>Saccharopolyspora rhizosphaerae sp. nov., an actinomycete isolated from rhizosphere soil in Thailand.</title>
        <authorList>
            <person name="Intra B."/>
            <person name="Euanorasetr J."/>
            <person name="Take A."/>
            <person name="Inahashi Y."/>
            <person name="Mori M."/>
            <person name="Panbangred W."/>
            <person name="Matsumoto A."/>
        </authorList>
    </citation>
    <scope>NUCLEOTIDE SEQUENCE [LARGE SCALE GENOMIC DNA]</scope>
    <source>
        <strain evidence="5 6">H219</strain>
    </source>
</reference>
<dbReference type="AlphaFoldDB" id="A0A426JKG7"/>
<protein>
    <submittedName>
        <fullName evidence="5">OmpA family protein</fullName>
    </submittedName>
</protein>
<accession>A0A426JKG7</accession>
<evidence type="ECO:0000256" key="3">
    <source>
        <dbReference type="SAM" id="SignalP"/>
    </source>
</evidence>
<evidence type="ECO:0000256" key="1">
    <source>
        <dbReference type="PROSITE-ProRule" id="PRU00473"/>
    </source>
</evidence>